<dbReference type="OrthoDB" id="71631at2"/>
<dbReference type="SUPFAM" id="SSF54611">
    <property type="entry name" value="SecB-like"/>
    <property type="match status" value="1"/>
</dbReference>
<keyword evidence="2" id="KW-0614">Plasmid</keyword>
<dbReference type="EnsemblBacteria" id="AAF12653">
    <property type="protein sequence ID" value="AAF12653"/>
    <property type="gene ID" value="DR_B0142"/>
</dbReference>
<evidence type="ECO:0008006" key="4">
    <source>
        <dbReference type="Google" id="ProtNLM"/>
    </source>
</evidence>
<feature type="compositionally biased region" description="Basic and acidic residues" evidence="1">
    <location>
        <begin position="158"/>
        <end position="170"/>
    </location>
</feature>
<proteinExistence type="predicted"/>
<dbReference type="KEGG" id="dra:DR_B0142"/>
<protein>
    <recommendedName>
        <fullName evidence="4">Preprotein translocase subunit SecB</fullName>
    </recommendedName>
</protein>
<dbReference type="PIR" id="H75633">
    <property type="entry name" value="H75633"/>
</dbReference>
<evidence type="ECO:0000313" key="3">
    <source>
        <dbReference type="Proteomes" id="UP000002524"/>
    </source>
</evidence>
<dbReference type="InParanoid" id="Q9RZI6"/>
<gene>
    <name evidence="2" type="ordered locus">DR_B0142</name>
</gene>
<geneLocation type="plasmid" evidence="3">
    <name>megaplasmid MP1</name>
</geneLocation>
<keyword evidence="3" id="KW-1185">Reference proteome</keyword>
<name>Q9RZI6_DEIRA</name>
<dbReference type="Proteomes" id="UP000002524">
    <property type="component" value="Plasmid MP1"/>
</dbReference>
<dbReference type="AlphaFoldDB" id="Q9RZI6"/>
<dbReference type="EMBL" id="AE001826">
    <property type="protein sequence ID" value="AAF12653.1"/>
    <property type="molecule type" value="Genomic_DNA"/>
</dbReference>
<evidence type="ECO:0000313" key="2">
    <source>
        <dbReference type="EMBL" id="AAF12653.1"/>
    </source>
</evidence>
<reference evidence="2 3" key="1">
    <citation type="journal article" date="1999" name="Science">
        <title>Genome sequence of the radioresistant bacterium Deinococcus radiodurans R1.</title>
        <authorList>
            <person name="White O."/>
            <person name="Eisen J.A."/>
            <person name="Heidelberg J.F."/>
            <person name="Hickey E.K."/>
            <person name="Peterson J.D."/>
            <person name="Dodson R.J."/>
            <person name="Haft D.H."/>
            <person name="Gwinn M.L."/>
            <person name="Nelson W.C."/>
            <person name="Richardson D.L."/>
            <person name="Moffat K.S."/>
            <person name="Qin H."/>
            <person name="Jiang L."/>
            <person name="Pamphile W."/>
            <person name="Crosby M."/>
            <person name="Shen M."/>
            <person name="Vamathevan J.J."/>
            <person name="Lam P."/>
            <person name="McDonald L."/>
            <person name="Utterback T."/>
            <person name="Zalewski C."/>
            <person name="Makarova K.S."/>
            <person name="Aravind L."/>
            <person name="Daly M.J."/>
            <person name="Minton K.W."/>
            <person name="Fleischmann R.D."/>
            <person name="Ketchum K.A."/>
            <person name="Nelson K.E."/>
            <person name="Salzberg S."/>
            <person name="Smith H.O."/>
            <person name="Venter J.C."/>
            <person name="Fraser C.M."/>
        </authorList>
    </citation>
    <scope>NUCLEOTIDE SEQUENCE [LARGE SCALE GENOMIC DNA]</scope>
    <source>
        <strain evidence="3">ATCC 13939 / DSM 20539 / JCM 16871 / LMG 4051 / NBRC 15346 / NCIMB 9279 / R1 / VKM B-1422</strain>
    </source>
</reference>
<evidence type="ECO:0000256" key="1">
    <source>
        <dbReference type="SAM" id="MobiDB-lite"/>
    </source>
</evidence>
<feature type="region of interest" description="Disordered" evidence="1">
    <location>
        <begin position="156"/>
        <end position="185"/>
    </location>
</feature>
<organism evidence="2 3">
    <name type="scientific">Deinococcus radiodurans (strain ATCC 13939 / DSM 20539 / JCM 16871 / CCUG 27074 / LMG 4051 / NBRC 15346 / NCIMB 9279 / VKM B-1422 / R1)</name>
    <dbReference type="NCBI Taxonomy" id="243230"/>
    <lineage>
        <taxon>Bacteria</taxon>
        <taxon>Thermotogati</taxon>
        <taxon>Deinococcota</taxon>
        <taxon>Deinococci</taxon>
        <taxon>Deinococcales</taxon>
        <taxon>Deinococcaceae</taxon>
        <taxon>Deinococcus</taxon>
    </lineage>
</organism>
<dbReference type="InterPro" id="IPR035958">
    <property type="entry name" value="SecB-like_sf"/>
</dbReference>
<sequence>MPRRTSQEVSQAESMVLDALTYNRFVAGVQPTRIELGEVSASAKPSDFQELDVRVDSHFKVQCLKSNAQARTFEIDAQLELHFIAANEQKVGQFVCLYHLSYLSVEALSDALLEEFARRNAPVNVWPFMRELVLNLTQRFGWTGFVLPSFLIPPSPEKASDPETASHDAEVVPASKKPRKAKTKA</sequence>
<feature type="compositionally biased region" description="Basic residues" evidence="1">
    <location>
        <begin position="176"/>
        <end position="185"/>
    </location>
</feature>
<dbReference type="HOGENOM" id="CLU_1459049_0_0_0"/>
<accession>Q9RZI6</accession>
<dbReference type="Gene3D" id="3.10.420.10">
    <property type="entry name" value="SecB-like"/>
    <property type="match status" value="1"/>
</dbReference>